<keyword evidence="1" id="KW-0472">Membrane</keyword>
<feature type="transmembrane region" description="Helical" evidence="1">
    <location>
        <begin position="12"/>
        <end position="28"/>
    </location>
</feature>
<feature type="transmembrane region" description="Helical" evidence="1">
    <location>
        <begin position="98"/>
        <end position="117"/>
    </location>
</feature>
<feature type="transmembrane region" description="Helical" evidence="1">
    <location>
        <begin position="34"/>
        <end position="53"/>
    </location>
</feature>
<dbReference type="AlphaFoldDB" id="A0A7J3ZJS9"/>
<dbReference type="Pfam" id="PF09973">
    <property type="entry name" value="DUF2208"/>
    <property type="match status" value="1"/>
</dbReference>
<organism evidence="2">
    <name type="scientific">Fervidicoccus fontis</name>
    <dbReference type="NCBI Taxonomy" id="683846"/>
    <lineage>
        <taxon>Archaea</taxon>
        <taxon>Thermoproteota</taxon>
        <taxon>Thermoprotei</taxon>
        <taxon>Fervidicoccales</taxon>
        <taxon>Fervidicoccaceae</taxon>
        <taxon>Fervidicoccus</taxon>
    </lineage>
</organism>
<evidence type="ECO:0000256" key="1">
    <source>
        <dbReference type="SAM" id="Phobius"/>
    </source>
</evidence>
<dbReference type="SUPFAM" id="SSF103473">
    <property type="entry name" value="MFS general substrate transporter"/>
    <property type="match status" value="1"/>
</dbReference>
<reference evidence="2" key="1">
    <citation type="journal article" date="2020" name="mSystems">
        <title>Genome- and Community-Level Interaction Insights into Carbon Utilization and Element Cycling Functions of Hydrothermarchaeota in Hydrothermal Sediment.</title>
        <authorList>
            <person name="Zhou Z."/>
            <person name="Liu Y."/>
            <person name="Xu W."/>
            <person name="Pan J."/>
            <person name="Luo Z.H."/>
            <person name="Li M."/>
        </authorList>
    </citation>
    <scope>NUCLEOTIDE SEQUENCE [LARGE SCALE GENOMIC DNA]</scope>
    <source>
        <strain evidence="2">SpSt-1116</strain>
    </source>
</reference>
<dbReference type="EMBL" id="DRZC01000033">
    <property type="protein sequence ID" value="HHQ80355.1"/>
    <property type="molecule type" value="Genomic_DNA"/>
</dbReference>
<keyword evidence="1" id="KW-1133">Transmembrane helix</keyword>
<gene>
    <name evidence="2" type="ORF">ENM78_02680</name>
</gene>
<dbReference type="InterPro" id="IPR036259">
    <property type="entry name" value="MFS_trans_sf"/>
</dbReference>
<feature type="transmembrane region" description="Helical" evidence="1">
    <location>
        <begin position="132"/>
        <end position="150"/>
    </location>
</feature>
<evidence type="ECO:0000313" key="2">
    <source>
        <dbReference type="EMBL" id="HHQ80355.1"/>
    </source>
</evidence>
<proteinExistence type="predicted"/>
<name>A0A7J3ZJS9_9CREN</name>
<keyword evidence="1" id="KW-0812">Transmembrane</keyword>
<protein>
    <submittedName>
        <fullName evidence="2">DUF2208 domain-containing protein</fullName>
    </submittedName>
</protein>
<dbReference type="InterPro" id="IPR009198">
    <property type="entry name" value="UCP014484_TM"/>
</dbReference>
<accession>A0A7J3ZJS9</accession>
<comment type="caution">
    <text evidence="2">The sequence shown here is derived from an EMBL/GenBank/DDBJ whole genome shotgun (WGS) entry which is preliminary data.</text>
</comment>
<sequence length="258" mass="29583">MSYQSTKQQMLLSQASIILLSVVAGFFGRGGWQYWLFVIVYFIVLAVLMQRLAGPGREMRASVQEVEGGKVLFQEKECFKIMPEDAEYQKESAAQMRLVQANLILFIPVLFYFMLAYEPLLTTVPKYFESKHLGYVAAYLLLFEGSFAVSQVGQKYFQMRVGKAGIKPFQLVVPRAFAITSKGVLLQGIVSKTALKFPIEDYEIRISVPRRFVEFVKDTGKSIIKIRLYTREPEKAYNIIIRKNRIAKEKVSKQEKES</sequence>